<comment type="caution">
    <text evidence="1">The sequence shown here is derived from an EMBL/GenBank/DDBJ whole genome shotgun (WGS) entry which is preliminary data.</text>
</comment>
<organism evidence="1 2">
    <name type="scientific">Microbacterium koreense</name>
    <dbReference type="NCBI Taxonomy" id="323761"/>
    <lineage>
        <taxon>Bacteria</taxon>
        <taxon>Bacillati</taxon>
        <taxon>Actinomycetota</taxon>
        <taxon>Actinomycetes</taxon>
        <taxon>Micrococcales</taxon>
        <taxon>Microbacteriaceae</taxon>
        <taxon>Microbacterium</taxon>
    </lineage>
</organism>
<dbReference type="PANTHER" id="PTHR39328:SF1">
    <property type="entry name" value="BLL2871 PROTEIN"/>
    <property type="match status" value="1"/>
</dbReference>
<dbReference type="PANTHER" id="PTHR39328">
    <property type="entry name" value="BLL2871 PROTEIN"/>
    <property type="match status" value="1"/>
</dbReference>
<keyword evidence="2" id="KW-1185">Reference proteome</keyword>
<dbReference type="InterPro" id="IPR029055">
    <property type="entry name" value="Ntn_hydrolases_N"/>
</dbReference>
<dbReference type="EMBL" id="JBHTIM010000001">
    <property type="protein sequence ID" value="MFD0779983.1"/>
    <property type="molecule type" value="Genomic_DNA"/>
</dbReference>
<sequence>MTYSILALDPEAGQIGVAVQSHYFGVGSLVPWARPGVGVVATQSVVRAEYGRDLLDELAAGRDPQQALDELVAADDGEAVRQVAVLRIDGVGATHTGSGCIASAGHAVGSLARGQANLVAGPAVWEGMLDVFENSAGTLASRMLDALDAAQDAGGDLRGQQAAALKIVSTTDTSDLGADTVLDLRVDDHPAPLAELRRLASAATALSGLVAMLEHPGLLIGDATAAEDAVANAVGELERAQRILGDANLEPTVWRGLILARFGDRTGAANALSAAASHDPAVTQLLASLAGAGMWQSPMDDLLALTERP</sequence>
<dbReference type="Proteomes" id="UP001597042">
    <property type="component" value="Unassembled WGS sequence"/>
</dbReference>
<accession>A0ABW2ZNI7</accession>
<proteinExistence type="predicted"/>
<dbReference type="Pfam" id="PF06267">
    <property type="entry name" value="DUF1028"/>
    <property type="match status" value="1"/>
</dbReference>
<dbReference type="RefSeq" id="WP_378751599.1">
    <property type="nucleotide sequence ID" value="NZ_JBHSSV010000006.1"/>
</dbReference>
<reference evidence="2" key="1">
    <citation type="journal article" date="2019" name="Int. J. Syst. Evol. Microbiol.">
        <title>The Global Catalogue of Microorganisms (GCM) 10K type strain sequencing project: providing services to taxonomists for standard genome sequencing and annotation.</title>
        <authorList>
            <consortium name="The Broad Institute Genomics Platform"/>
            <consortium name="The Broad Institute Genome Sequencing Center for Infectious Disease"/>
            <person name="Wu L."/>
            <person name="Ma J."/>
        </authorList>
    </citation>
    <scope>NUCLEOTIDE SEQUENCE [LARGE SCALE GENOMIC DNA]</scope>
    <source>
        <strain evidence="2">CCUG 50754</strain>
    </source>
</reference>
<evidence type="ECO:0000313" key="1">
    <source>
        <dbReference type="EMBL" id="MFD0779983.1"/>
    </source>
</evidence>
<dbReference type="SUPFAM" id="SSF56235">
    <property type="entry name" value="N-terminal nucleophile aminohydrolases (Ntn hydrolases)"/>
    <property type="match status" value="1"/>
</dbReference>
<gene>
    <name evidence="1" type="ORF">ACFQZV_01560</name>
</gene>
<dbReference type="InterPro" id="IPR010430">
    <property type="entry name" value="DUF1028"/>
</dbReference>
<name>A0ABW2ZNI7_9MICO</name>
<evidence type="ECO:0000313" key="2">
    <source>
        <dbReference type="Proteomes" id="UP001597042"/>
    </source>
</evidence>
<dbReference type="Gene3D" id="3.60.20.10">
    <property type="entry name" value="Glutamine Phosphoribosylpyrophosphate, subunit 1, domain 1"/>
    <property type="match status" value="1"/>
</dbReference>
<protein>
    <submittedName>
        <fullName evidence="1">DUF1028 domain-containing protein</fullName>
    </submittedName>
</protein>